<dbReference type="STRING" id="1276538.A0A1X7RIK4"/>
<dbReference type="PANTHER" id="PTHR12110:SF21">
    <property type="entry name" value="XYLOSE ISOMERASE-LIKE TIM BARREL DOMAIN-CONTAINING PROTEIN"/>
    <property type="match status" value="1"/>
</dbReference>
<evidence type="ECO:0000313" key="2">
    <source>
        <dbReference type="EMBL" id="SMQ47232.1"/>
    </source>
</evidence>
<keyword evidence="3" id="KW-1185">Reference proteome</keyword>
<dbReference type="InterPro" id="IPR013022">
    <property type="entry name" value="Xyl_isomerase-like_TIM-brl"/>
</dbReference>
<dbReference type="SUPFAM" id="SSF51658">
    <property type="entry name" value="Xylose isomerase-like"/>
    <property type="match status" value="1"/>
</dbReference>
<organism evidence="2 3">
    <name type="scientific">Zymoseptoria tritici (strain ST99CH_3D7)</name>
    <dbReference type="NCBI Taxonomy" id="1276538"/>
    <lineage>
        <taxon>Eukaryota</taxon>
        <taxon>Fungi</taxon>
        <taxon>Dikarya</taxon>
        <taxon>Ascomycota</taxon>
        <taxon>Pezizomycotina</taxon>
        <taxon>Dothideomycetes</taxon>
        <taxon>Dothideomycetidae</taxon>
        <taxon>Mycosphaerellales</taxon>
        <taxon>Mycosphaerellaceae</taxon>
        <taxon>Zymoseptoria</taxon>
    </lineage>
</organism>
<dbReference type="PANTHER" id="PTHR12110">
    <property type="entry name" value="HYDROXYPYRUVATE ISOMERASE"/>
    <property type="match status" value="1"/>
</dbReference>
<evidence type="ECO:0000259" key="1">
    <source>
        <dbReference type="Pfam" id="PF01261"/>
    </source>
</evidence>
<dbReference type="AlphaFoldDB" id="A0A1X7RIK4"/>
<name>A0A1X7RIK4_ZYMT9</name>
<reference evidence="2 3" key="1">
    <citation type="submission" date="2016-06" db="EMBL/GenBank/DDBJ databases">
        <authorList>
            <person name="Kjaerup R.B."/>
            <person name="Dalgaard T.S."/>
            <person name="Juul-Madsen H.R."/>
        </authorList>
    </citation>
    <scope>NUCLEOTIDE SEQUENCE [LARGE SCALE GENOMIC DNA]</scope>
</reference>
<evidence type="ECO:0000313" key="3">
    <source>
        <dbReference type="Proteomes" id="UP000215127"/>
    </source>
</evidence>
<protein>
    <recommendedName>
        <fullName evidence="1">Xylose isomerase-like TIM barrel domain-containing protein</fullName>
    </recommendedName>
</protein>
<dbReference type="Proteomes" id="UP000215127">
    <property type="component" value="Chromosome 2"/>
</dbReference>
<feature type="domain" description="Xylose isomerase-like TIM barrel" evidence="1">
    <location>
        <begin position="66"/>
        <end position="353"/>
    </location>
</feature>
<dbReference type="InterPro" id="IPR050312">
    <property type="entry name" value="IolE/XylAMocC-like"/>
</dbReference>
<proteinExistence type="predicted"/>
<dbReference type="Pfam" id="PF01261">
    <property type="entry name" value="AP_endonuc_2"/>
    <property type="match status" value="1"/>
</dbReference>
<dbReference type="InterPro" id="IPR036237">
    <property type="entry name" value="Xyl_isomerase-like_sf"/>
</dbReference>
<dbReference type="EMBL" id="LT853693">
    <property type="protein sequence ID" value="SMQ47232.1"/>
    <property type="molecule type" value="Genomic_DNA"/>
</dbReference>
<gene>
    <name evidence="2" type="ORF">ZT3D7_G2379</name>
</gene>
<accession>A0A1X7RIK4</accession>
<sequence>MVQAGSWEKSKDRYCGASRERSVASALSGAFAATSDVSSNMPCKPAVCSHSLGRAWVHDMPSKLDQAARYGLDIELFYEDLLYIAKELPGGPTPENHLEAARYIRELCDKRSVTIICLQPFMHYDGLRDRERHAERIEEMKLWIEMAKILGTNLIGIPSTCLPDDKVSGDVDLIVQDMIEVAELGRADGMLFVYEALCWGTHVNLWEQTWEVVQRVDRPNFGMCIDTYNLAGRVYADPASPTGKTVNADADMAATLQRLVSTVDVNKIFFVQVVDAQRLSSPLVEGHELYQPDQCARMSWSRNCRLFYGEDDRGAYLPIRDVLKALLVDLGYQGYLSAELFNASLMKEDAEVPAEHARRAAESWQKIVEDFGLDESIERTQLSRVARLAADSAPRAQL</sequence>
<dbReference type="Gene3D" id="3.20.20.150">
    <property type="entry name" value="Divalent-metal-dependent TIM barrel enzymes"/>
    <property type="match status" value="1"/>
</dbReference>